<sequence>MIDASIARHRDGYARFRRLFDLAGADREAALAAIAREDPAAADALRAMLAEAEAQSDEATAPDRSGQLLDGRFRLLRRLGGGGMGEVYLAERTDEARQWVAVKLLRAEVPAARALRERRILARLRHRHIAGLVDAGLSADGRPWFAMDYVEGEPITDACDRRQLGLADRARLLAAVARAVQFAHRNLVLHRDLKPSNILVDGDGAPRLLDFGVAKLLDGGAEAQDTQTLGMTPAYASPEQRNGEPVTTASDVYQLGLVLYELASGIAAHKARAVAGPATGELPRPDQAFAGLARRDPARAGRIAQARGRRADRLGRALRGDLARIVAKATAVLPHERYDTAQALAEDLDRWASGLPVAAHRGTFAYRLGKRIRRHAVATAAIATLAIGLAVSTGVAVHRARIEQQQREQADRQRQRAETLLGFLRDVFREAEPNATSGATLDAAELLRRAGHKLETDAQLETATHGVLATELAAVFASLGQRADALAAAERAEHELRPLRRTHPIEYLRSVEVLAVALREAHRNDELIARADEALTLADTTFDPQRRWRAVLLRHRASALIGLSRLDEAEANLRAALSDLREAGMDRGEDLASTLNELANLAFRRGDATTALALLQRQKAAIDTVADRDRLNALLLDKNIAQVHLQLLGDARTALTILEPVCAELDSLVGAAHDRTIEARLVLVSALLADGRVRQAARLLDEQDRALDGRLDGLHPGIRLLRLQLKVRLALLDGDPGHALALLHEGLRPGDPKVQTLQWLLGEVLLRNGRIAEARTQLAATLAELTARDGPPDALQANVHDSLGRVALLAGDVAEATIELDTAIDQFRTNQGPDSPGTLRSELHRLWLRATTSDAAGVLEDMKTRRTALARLVDADAPQLRQADRLITAGMAASVTHRPQVQRSDGAGGATADDRRRLDVGLDPF</sequence>
<evidence type="ECO:0000256" key="4">
    <source>
        <dbReference type="ARBA" id="ARBA00022840"/>
    </source>
</evidence>
<feature type="compositionally biased region" description="Basic and acidic residues" evidence="6">
    <location>
        <begin position="912"/>
        <end position="925"/>
    </location>
</feature>
<keyword evidence="7" id="KW-1133">Transmembrane helix</keyword>
<evidence type="ECO:0000256" key="3">
    <source>
        <dbReference type="ARBA" id="ARBA00022777"/>
    </source>
</evidence>
<evidence type="ECO:0000259" key="8">
    <source>
        <dbReference type="PROSITE" id="PS50011"/>
    </source>
</evidence>
<dbReference type="CDD" id="cd14014">
    <property type="entry name" value="STKc_PknB_like"/>
    <property type="match status" value="1"/>
</dbReference>
<keyword evidence="7" id="KW-0472">Membrane</keyword>
<dbReference type="PANTHER" id="PTHR43289:SF34">
    <property type="entry name" value="SERINE_THREONINE-PROTEIN KINASE YBDM-RELATED"/>
    <property type="match status" value="1"/>
</dbReference>
<organism evidence="9 10">
    <name type="scientific">Rhodanobacter denitrificans</name>
    <dbReference type="NCBI Taxonomy" id="666685"/>
    <lineage>
        <taxon>Bacteria</taxon>
        <taxon>Pseudomonadati</taxon>
        <taxon>Pseudomonadota</taxon>
        <taxon>Gammaproteobacteria</taxon>
        <taxon>Lysobacterales</taxon>
        <taxon>Rhodanobacteraceae</taxon>
        <taxon>Rhodanobacter</taxon>
    </lineage>
</organism>
<evidence type="ECO:0000256" key="5">
    <source>
        <dbReference type="PROSITE-ProRule" id="PRU10141"/>
    </source>
</evidence>
<protein>
    <recommendedName>
        <fullName evidence="8">Protein kinase domain-containing protein</fullName>
    </recommendedName>
</protein>
<dbReference type="InterPro" id="IPR008271">
    <property type="entry name" value="Ser/Thr_kinase_AS"/>
</dbReference>
<feature type="binding site" evidence="5">
    <location>
        <position position="103"/>
    </location>
    <ligand>
        <name>ATP</name>
        <dbReference type="ChEBI" id="CHEBI:30616"/>
    </ligand>
</feature>
<comment type="caution">
    <text evidence="9">The sequence shown here is derived from an EMBL/GenBank/DDBJ whole genome shotgun (WGS) entry which is preliminary data.</text>
</comment>
<dbReference type="InterPro" id="IPR011009">
    <property type="entry name" value="Kinase-like_dom_sf"/>
</dbReference>
<keyword evidence="4 5" id="KW-0067">ATP-binding</keyword>
<dbReference type="InterPro" id="IPR017441">
    <property type="entry name" value="Protein_kinase_ATP_BS"/>
</dbReference>
<evidence type="ECO:0000256" key="6">
    <source>
        <dbReference type="SAM" id="MobiDB-lite"/>
    </source>
</evidence>
<name>A0A2W5KKJ6_9GAMM</name>
<reference evidence="9 10" key="1">
    <citation type="submission" date="2017-08" db="EMBL/GenBank/DDBJ databases">
        <title>Infants hospitalized years apart are colonized by the same room-sourced microbial strains.</title>
        <authorList>
            <person name="Brooks B."/>
            <person name="Olm M.R."/>
            <person name="Firek B.A."/>
            <person name="Baker R."/>
            <person name="Thomas B.C."/>
            <person name="Morowitz M.J."/>
            <person name="Banfield J.F."/>
        </authorList>
    </citation>
    <scope>NUCLEOTIDE SEQUENCE [LARGE SCALE GENOMIC DNA]</scope>
    <source>
        <strain evidence="9">S2_005_003_R2_42</strain>
    </source>
</reference>
<dbReference type="InterPro" id="IPR000719">
    <property type="entry name" value="Prot_kinase_dom"/>
</dbReference>
<proteinExistence type="predicted"/>
<keyword evidence="3" id="KW-0418">Kinase</keyword>
<evidence type="ECO:0000256" key="7">
    <source>
        <dbReference type="SAM" id="Phobius"/>
    </source>
</evidence>
<feature type="domain" description="Protein kinase" evidence="8">
    <location>
        <begin position="73"/>
        <end position="352"/>
    </location>
</feature>
<dbReference type="EMBL" id="QFPO01000004">
    <property type="protein sequence ID" value="PZQ17432.1"/>
    <property type="molecule type" value="Genomic_DNA"/>
</dbReference>
<dbReference type="SUPFAM" id="SSF56112">
    <property type="entry name" value="Protein kinase-like (PK-like)"/>
    <property type="match status" value="1"/>
</dbReference>
<evidence type="ECO:0000256" key="2">
    <source>
        <dbReference type="ARBA" id="ARBA00022741"/>
    </source>
</evidence>
<keyword evidence="7" id="KW-0812">Transmembrane</keyword>
<dbReference type="InterPro" id="IPR011990">
    <property type="entry name" value="TPR-like_helical_dom_sf"/>
</dbReference>
<dbReference type="PROSITE" id="PS00107">
    <property type="entry name" value="PROTEIN_KINASE_ATP"/>
    <property type="match status" value="1"/>
</dbReference>
<dbReference type="GO" id="GO:0004674">
    <property type="term" value="F:protein serine/threonine kinase activity"/>
    <property type="evidence" value="ECO:0007669"/>
    <property type="project" value="TreeGrafter"/>
</dbReference>
<dbReference type="SUPFAM" id="SSF48452">
    <property type="entry name" value="TPR-like"/>
    <property type="match status" value="2"/>
</dbReference>
<evidence type="ECO:0000256" key="1">
    <source>
        <dbReference type="ARBA" id="ARBA00022679"/>
    </source>
</evidence>
<dbReference type="Proteomes" id="UP000249046">
    <property type="component" value="Unassembled WGS sequence"/>
</dbReference>
<evidence type="ECO:0000313" key="10">
    <source>
        <dbReference type="Proteomes" id="UP000249046"/>
    </source>
</evidence>
<dbReference type="PROSITE" id="PS50011">
    <property type="entry name" value="PROTEIN_KINASE_DOM"/>
    <property type="match status" value="1"/>
</dbReference>
<dbReference type="PANTHER" id="PTHR43289">
    <property type="entry name" value="MITOGEN-ACTIVATED PROTEIN KINASE KINASE KINASE 20-RELATED"/>
    <property type="match status" value="1"/>
</dbReference>
<accession>A0A2W5KKJ6</accession>
<dbReference type="Gene3D" id="1.10.510.10">
    <property type="entry name" value="Transferase(Phosphotransferase) domain 1"/>
    <property type="match status" value="1"/>
</dbReference>
<evidence type="ECO:0000313" key="9">
    <source>
        <dbReference type="EMBL" id="PZQ17432.1"/>
    </source>
</evidence>
<dbReference type="Pfam" id="PF00069">
    <property type="entry name" value="Pkinase"/>
    <property type="match status" value="1"/>
</dbReference>
<feature type="region of interest" description="Disordered" evidence="6">
    <location>
        <begin position="894"/>
        <end position="925"/>
    </location>
</feature>
<dbReference type="SMART" id="SM00220">
    <property type="entry name" value="S_TKc"/>
    <property type="match status" value="1"/>
</dbReference>
<dbReference type="Gene3D" id="1.25.40.10">
    <property type="entry name" value="Tetratricopeptide repeat domain"/>
    <property type="match status" value="3"/>
</dbReference>
<keyword evidence="1" id="KW-0808">Transferase</keyword>
<dbReference type="Gene3D" id="3.30.200.20">
    <property type="entry name" value="Phosphorylase Kinase, domain 1"/>
    <property type="match status" value="1"/>
</dbReference>
<feature type="transmembrane region" description="Helical" evidence="7">
    <location>
        <begin position="376"/>
        <end position="397"/>
    </location>
</feature>
<dbReference type="PROSITE" id="PS00108">
    <property type="entry name" value="PROTEIN_KINASE_ST"/>
    <property type="match status" value="1"/>
</dbReference>
<dbReference type="GO" id="GO:0005524">
    <property type="term" value="F:ATP binding"/>
    <property type="evidence" value="ECO:0007669"/>
    <property type="project" value="UniProtKB-UniRule"/>
</dbReference>
<keyword evidence="2 5" id="KW-0547">Nucleotide-binding</keyword>
<gene>
    <name evidence="9" type="ORF">DI564_06415</name>
</gene>
<dbReference type="AlphaFoldDB" id="A0A2W5KKJ6"/>